<keyword evidence="2" id="KW-0732">Signal</keyword>
<dbReference type="PRINTS" id="PR00759">
    <property type="entry name" value="BASICPTASE"/>
</dbReference>
<feature type="domain" description="WAP" evidence="4">
    <location>
        <begin position="20"/>
        <end position="77"/>
    </location>
</feature>
<dbReference type="Proteomes" id="UP000005408">
    <property type="component" value="Unassembled WGS sequence"/>
</dbReference>
<dbReference type="AlphaFoldDB" id="A0A8W8NJY2"/>
<dbReference type="InterPro" id="IPR051388">
    <property type="entry name" value="Serpin_venom_toxin"/>
</dbReference>
<dbReference type="EnsemblMetazoa" id="G7440.1">
    <property type="protein sequence ID" value="G7440.1:cds"/>
    <property type="gene ID" value="G7440"/>
</dbReference>
<evidence type="ECO:0000259" key="3">
    <source>
        <dbReference type="PROSITE" id="PS50279"/>
    </source>
</evidence>
<name>A0A8W8NJY2_MAGGI</name>
<feature type="chain" id="PRO_5036448209" evidence="2">
    <location>
        <begin position="17"/>
        <end position="143"/>
    </location>
</feature>
<evidence type="ECO:0000259" key="4">
    <source>
        <dbReference type="PROSITE" id="PS51390"/>
    </source>
</evidence>
<dbReference type="InterPro" id="IPR002223">
    <property type="entry name" value="Kunitz_BPTI"/>
</dbReference>
<proteinExistence type="predicted"/>
<accession>A0A8W8NJY2</accession>
<organism evidence="5 6">
    <name type="scientific">Magallana gigas</name>
    <name type="common">Pacific oyster</name>
    <name type="synonym">Crassostrea gigas</name>
    <dbReference type="NCBI Taxonomy" id="29159"/>
    <lineage>
        <taxon>Eukaryota</taxon>
        <taxon>Metazoa</taxon>
        <taxon>Spiralia</taxon>
        <taxon>Lophotrochozoa</taxon>
        <taxon>Mollusca</taxon>
        <taxon>Bivalvia</taxon>
        <taxon>Autobranchia</taxon>
        <taxon>Pteriomorphia</taxon>
        <taxon>Ostreida</taxon>
        <taxon>Ostreoidea</taxon>
        <taxon>Ostreidae</taxon>
        <taxon>Magallana</taxon>
    </lineage>
</organism>
<dbReference type="InterPro" id="IPR036645">
    <property type="entry name" value="Elafin-like_sf"/>
</dbReference>
<dbReference type="SMART" id="SM00217">
    <property type="entry name" value="WAP"/>
    <property type="match status" value="1"/>
</dbReference>
<keyword evidence="6" id="KW-1185">Reference proteome</keyword>
<dbReference type="Gene3D" id="4.10.75.10">
    <property type="entry name" value="Elafin-like"/>
    <property type="match status" value="1"/>
</dbReference>
<dbReference type="PANTHER" id="PTHR46751:SF1">
    <property type="entry name" value="WAP FOUR-DISULFIDE CORE DOMAIN PROTEIN 6A"/>
    <property type="match status" value="1"/>
</dbReference>
<dbReference type="PROSITE" id="PS51390">
    <property type="entry name" value="WAP"/>
    <property type="match status" value="1"/>
</dbReference>
<evidence type="ECO:0000256" key="2">
    <source>
        <dbReference type="SAM" id="SignalP"/>
    </source>
</evidence>
<dbReference type="SMART" id="SM00131">
    <property type="entry name" value="KU"/>
    <property type="match status" value="1"/>
</dbReference>
<dbReference type="Pfam" id="PF00014">
    <property type="entry name" value="Kunitz_BPTI"/>
    <property type="match status" value="1"/>
</dbReference>
<feature type="signal peptide" evidence="2">
    <location>
        <begin position="1"/>
        <end position="16"/>
    </location>
</feature>
<sequence length="143" mass="16006">MGVKLLVLCFIVSACAVRRPPPPPGPPMPFVCPASKIITTCDCRPELNRCNIDRDCPGGQKCCDQGCGCRRRCVNPVRKPGRPGKPNTCYEPKEVGLCRAAFRRWWYNKQTKQCETFNYGGSGGNGNNYKTKRQCEQRCKTSQ</sequence>
<evidence type="ECO:0000256" key="1">
    <source>
        <dbReference type="ARBA" id="ARBA00023157"/>
    </source>
</evidence>
<reference evidence="5" key="1">
    <citation type="submission" date="2022-08" db="UniProtKB">
        <authorList>
            <consortium name="EnsemblMetazoa"/>
        </authorList>
    </citation>
    <scope>IDENTIFICATION</scope>
    <source>
        <strain evidence="5">05x7-T-G4-1.051#20</strain>
    </source>
</reference>
<evidence type="ECO:0000313" key="5">
    <source>
        <dbReference type="EnsemblMetazoa" id="G7440.1:cds"/>
    </source>
</evidence>
<protein>
    <submittedName>
        <fullName evidence="5">Uncharacterized protein</fullName>
    </submittedName>
</protein>
<dbReference type="Pfam" id="PF00095">
    <property type="entry name" value="WAP"/>
    <property type="match status" value="1"/>
</dbReference>
<dbReference type="Gene3D" id="4.10.410.10">
    <property type="entry name" value="Pancreatic trypsin inhibitor Kunitz domain"/>
    <property type="match status" value="1"/>
</dbReference>
<dbReference type="CDD" id="cd00109">
    <property type="entry name" value="Kunitz-type"/>
    <property type="match status" value="1"/>
</dbReference>
<evidence type="ECO:0000313" key="6">
    <source>
        <dbReference type="Proteomes" id="UP000005408"/>
    </source>
</evidence>
<dbReference type="PANTHER" id="PTHR46751">
    <property type="entry name" value="EPPIN"/>
    <property type="match status" value="1"/>
</dbReference>
<dbReference type="PROSITE" id="PS50279">
    <property type="entry name" value="BPTI_KUNITZ_2"/>
    <property type="match status" value="1"/>
</dbReference>
<keyword evidence="1" id="KW-1015">Disulfide bond</keyword>
<dbReference type="PROSITE" id="PS51257">
    <property type="entry name" value="PROKAR_LIPOPROTEIN"/>
    <property type="match status" value="1"/>
</dbReference>
<feature type="domain" description="BPTI/Kunitz inhibitor" evidence="3">
    <location>
        <begin position="89"/>
        <end position="139"/>
    </location>
</feature>
<dbReference type="GO" id="GO:0005615">
    <property type="term" value="C:extracellular space"/>
    <property type="evidence" value="ECO:0007669"/>
    <property type="project" value="TreeGrafter"/>
</dbReference>
<dbReference type="InterPro" id="IPR036880">
    <property type="entry name" value="Kunitz_BPTI_sf"/>
</dbReference>
<dbReference type="InterPro" id="IPR008197">
    <property type="entry name" value="WAP_dom"/>
</dbReference>
<dbReference type="SUPFAM" id="SSF57362">
    <property type="entry name" value="BPTI-like"/>
    <property type="match status" value="1"/>
</dbReference>
<dbReference type="GO" id="GO:0004867">
    <property type="term" value="F:serine-type endopeptidase inhibitor activity"/>
    <property type="evidence" value="ECO:0007669"/>
    <property type="project" value="InterPro"/>
</dbReference>